<dbReference type="OrthoDB" id="9805316at2"/>
<evidence type="ECO:0000313" key="17">
    <source>
        <dbReference type="EMBL" id="CUK24492.1"/>
    </source>
</evidence>
<evidence type="ECO:0000256" key="16">
    <source>
        <dbReference type="RuleBase" id="RU004466"/>
    </source>
</evidence>
<keyword evidence="18" id="KW-1185">Reference proteome</keyword>
<evidence type="ECO:0000256" key="8">
    <source>
        <dbReference type="ARBA" id="ARBA00022746"/>
    </source>
</evidence>
<evidence type="ECO:0000256" key="11">
    <source>
        <dbReference type="ARBA" id="ARBA00023229"/>
    </source>
</evidence>
<keyword evidence="10" id="KW-0149">Chlorophyll biosynthesis</keyword>
<evidence type="ECO:0000256" key="4">
    <source>
        <dbReference type="ARBA" id="ARBA00012382"/>
    </source>
</evidence>
<comment type="pathway">
    <text evidence="2">Isoprenoid biosynthesis; geranylgeranyl diphosphate biosynthesis; geranylgeranyl diphosphate from farnesyl diphosphate and isopentenyl diphosphate: step 1/1.</text>
</comment>
<evidence type="ECO:0000256" key="1">
    <source>
        <dbReference type="ARBA" id="ARBA00001946"/>
    </source>
</evidence>
<comment type="function">
    <text evidence="15">Catalyzes the condensation of farnesyl diphosphate (FPP) and isopentenyl diphosphate (IPP) to yield geranylgeranyl diphosphate (GGPP) needed for biosynthesis of carotenoids and diterpenes.</text>
</comment>
<dbReference type="GO" id="GO:0005737">
    <property type="term" value="C:cytoplasm"/>
    <property type="evidence" value="ECO:0007669"/>
    <property type="project" value="UniProtKB-ARBA"/>
</dbReference>
<evidence type="ECO:0000256" key="3">
    <source>
        <dbReference type="ARBA" id="ARBA00006706"/>
    </source>
</evidence>
<evidence type="ECO:0000256" key="5">
    <source>
        <dbReference type="ARBA" id="ARBA00022531"/>
    </source>
</evidence>
<keyword evidence="9" id="KW-0460">Magnesium</keyword>
<comment type="catalytic activity">
    <reaction evidence="14">
        <text>isopentenyl diphosphate + (2E,6E)-farnesyl diphosphate = (2E,6E,10E)-geranylgeranyl diphosphate + diphosphate</text>
        <dbReference type="Rhea" id="RHEA:17653"/>
        <dbReference type="ChEBI" id="CHEBI:33019"/>
        <dbReference type="ChEBI" id="CHEBI:58756"/>
        <dbReference type="ChEBI" id="CHEBI:128769"/>
        <dbReference type="ChEBI" id="CHEBI:175763"/>
        <dbReference type="EC" id="2.5.1.29"/>
    </reaction>
</comment>
<evidence type="ECO:0000256" key="9">
    <source>
        <dbReference type="ARBA" id="ARBA00022842"/>
    </source>
</evidence>
<dbReference type="EC" id="2.5.1.29" evidence="4"/>
<evidence type="ECO:0000256" key="6">
    <source>
        <dbReference type="ARBA" id="ARBA00022679"/>
    </source>
</evidence>
<dbReference type="GO" id="GO:0015979">
    <property type="term" value="P:photosynthesis"/>
    <property type="evidence" value="ECO:0007669"/>
    <property type="project" value="UniProtKB-KW"/>
</dbReference>
<dbReference type="PROSITE" id="PS00723">
    <property type="entry name" value="POLYPRENYL_SYNTHASE_1"/>
    <property type="match status" value="1"/>
</dbReference>
<dbReference type="STRING" id="1715691.TA5113_00338"/>
<gene>
    <name evidence="17" type="primary">ispA</name>
    <name evidence="17" type="ORF">TA5114_00276</name>
</gene>
<dbReference type="GO" id="GO:0015995">
    <property type="term" value="P:chlorophyll biosynthetic process"/>
    <property type="evidence" value="ECO:0007669"/>
    <property type="project" value="UniProtKB-KW"/>
</dbReference>
<dbReference type="GO" id="GO:0046872">
    <property type="term" value="F:metal ion binding"/>
    <property type="evidence" value="ECO:0007669"/>
    <property type="project" value="UniProtKB-KW"/>
</dbReference>
<accession>A0A0P1ILK7</accession>
<dbReference type="EMBL" id="CYUE01000002">
    <property type="protein sequence ID" value="CUK24492.1"/>
    <property type="molecule type" value="Genomic_DNA"/>
</dbReference>
<reference evidence="18" key="1">
    <citation type="submission" date="2015-09" db="EMBL/GenBank/DDBJ databases">
        <authorList>
            <person name="Rodrigo-Torres Lidia"/>
            <person name="Arahal R.David."/>
        </authorList>
    </citation>
    <scope>NUCLEOTIDE SEQUENCE [LARGE SCALE GENOMIC DNA]</scope>
    <source>
        <strain evidence="18">CECT 5114</strain>
    </source>
</reference>
<dbReference type="PANTHER" id="PTHR43281">
    <property type="entry name" value="FARNESYL DIPHOSPHATE SYNTHASE"/>
    <property type="match status" value="1"/>
</dbReference>
<dbReference type="InterPro" id="IPR000092">
    <property type="entry name" value="Polyprenyl_synt"/>
</dbReference>
<dbReference type="NCBIfam" id="NF045485">
    <property type="entry name" value="FPPsyn"/>
    <property type="match status" value="1"/>
</dbReference>
<name>A0A0P1ILK7_9RHOB</name>
<organism evidence="17 18">
    <name type="scientific">Cognatishimia activa</name>
    <dbReference type="NCBI Taxonomy" id="1715691"/>
    <lineage>
        <taxon>Bacteria</taxon>
        <taxon>Pseudomonadati</taxon>
        <taxon>Pseudomonadota</taxon>
        <taxon>Alphaproteobacteria</taxon>
        <taxon>Rhodobacterales</taxon>
        <taxon>Paracoccaceae</taxon>
        <taxon>Cognatishimia</taxon>
    </lineage>
</organism>
<keyword evidence="5" id="KW-0602">Photosynthesis</keyword>
<evidence type="ECO:0000313" key="18">
    <source>
        <dbReference type="Proteomes" id="UP000051184"/>
    </source>
</evidence>
<dbReference type="Gene3D" id="1.10.600.10">
    <property type="entry name" value="Farnesyl Diphosphate Synthase"/>
    <property type="match status" value="1"/>
</dbReference>
<dbReference type="SFLD" id="SFLDG01017">
    <property type="entry name" value="Polyprenyl_Transferase_Like"/>
    <property type="match status" value="1"/>
</dbReference>
<protein>
    <recommendedName>
        <fullName evidence="12">Geranylgeranyl diphosphate synthase</fullName>
        <ecNumber evidence="4">2.5.1.29</ecNumber>
    </recommendedName>
    <alternativeName>
        <fullName evidence="13">Farnesyltranstransferase</fullName>
    </alternativeName>
</protein>
<evidence type="ECO:0000256" key="2">
    <source>
        <dbReference type="ARBA" id="ARBA00005221"/>
    </source>
</evidence>
<evidence type="ECO:0000256" key="10">
    <source>
        <dbReference type="ARBA" id="ARBA00023171"/>
    </source>
</evidence>
<keyword evidence="11" id="KW-0414">Isoprene biosynthesis</keyword>
<evidence type="ECO:0000256" key="7">
    <source>
        <dbReference type="ARBA" id="ARBA00022723"/>
    </source>
</evidence>
<proteinExistence type="inferred from homology"/>
<evidence type="ECO:0000256" key="15">
    <source>
        <dbReference type="ARBA" id="ARBA00054703"/>
    </source>
</evidence>
<comment type="cofactor">
    <cofactor evidence="1">
        <name>Mg(2+)</name>
        <dbReference type="ChEBI" id="CHEBI:18420"/>
    </cofactor>
</comment>
<dbReference type="SFLD" id="SFLDS00005">
    <property type="entry name" value="Isoprenoid_Synthase_Type_I"/>
    <property type="match status" value="1"/>
</dbReference>
<comment type="similarity">
    <text evidence="3 16">Belongs to the FPP/GGPP synthase family.</text>
</comment>
<dbReference type="PANTHER" id="PTHR43281:SF1">
    <property type="entry name" value="FARNESYL DIPHOSPHATE SYNTHASE"/>
    <property type="match status" value="1"/>
</dbReference>
<dbReference type="AlphaFoldDB" id="A0A0P1ILK7"/>
<dbReference type="RefSeq" id="WP_058313498.1">
    <property type="nucleotide sequence ID" value="NZ_CYTO01000004.1"/>
</dbReference>
<keyword evidence="7" id="KW-0479">Metal-binding</keyword>
<dbReference type="InterPro" id="IPR053378">
    <property type="entry name" value="Prenyl_diphosphate_synthase"/>
</dbReference>
<keyword evidence="6 16" id="KW-0808">Transferase</keyword>
<dbReference type="CDD" id="cd00685">
    <property type="entry name" value="Trans_IPPS_HT"/>
    <property type="match status" value="1"/>
</dbReference>
<dbReference type="PROSITE" id="PS00444">
    <property type="entry name" value="POLYPRENYL_SYNTHASE_2"/>
    <property type="match status" value="1"/>
</dbReference>
<evidence type="ECO:0000256" key="14">
    <source>
        <dbReference type="ARBA" id="ARBA00048119"/>
    </source>
</evidence>
<dbReference type="GO" id="GO:0004311">
    <property type="term" value="F:geranylgeranyl diphosphate synthase activity"/>
    <property type="evidence" value="ECO:0007669"/>
    <property type="project" value="UniProtKB-EC"/>
</dbReference>
<dbReference type="Proteomes" id="UP000051184">
    <property type="component" value="Unassembled WGS sequence"/>
</dbReference>
<evidence type="ECO:0000256" key="13">
    <source>
        <dbReference type="ARBA" id="ARBA00032052"/>
    </source>
</evidence>
<dbReference type="InterPro" id="IPR033749">
    <property type="entry name" value="Polyprenyl_synt_CS"/>
</dbReference>
<dbReference type="SUPFAM" id="SSF48576">
    <property type="entry name" value="Terpenoid synthases"/>
    <property type="match status" value="1"/>
</dbReference>
<evidence type="ECO:0000256" key="12">
    <source>
        <dbReference type="ARBA" id="ARBA00023818"/>
    </source>
</evidence>
<dbReference type="Pfam" id="PF00348">
    <property type="entry name" value="polyprenyl_synt"/>
    <property type="match status" value="1"/>
</dbReference>
<dbReference type="GO" id="GO:0016117">
    <property type="term" value="P:carotenoid biosynthetic process"/>
    <property type="evidence" value="ECO:0007669"/>
    <property type="project" value="UniProtKB-KW"/>
</dbReference>
<keyword evidence="8" id="KW-0125">Carotenoid biosynthesis</keyword>
<dbReference type="InterPro" id="IPR008949">
    <property type="entry name" value="Isoprenoid_synthase_dom_sf"/>
</dbReference>
<dbReference type="FunFam" id="1.10.600.10:FF:000001">
    <property type="entry name" value="Geranylgeranyl diphosphate synthase"/>
    <property type="match status" value="1"/>
</dbReference>
<sequence>MFKSRLMDCAAQVQLHLDSVMEPMGDLPVVQAMRYASHGGKRLRAFLVMESARLHGIAPDQSVWPAAAIEAMHAYSLVHDDLPCMDNDDMRRGQPTVHIKWDYETAVLAGDALQALAFELAANEAVSPKAEVRATLALELARAAGAQGMVLGQALDMAADKSDTPFDLSQITALQEGKTGALFGWSAQAGARMAEADTSPWETYAKGIGLAFQIWDDVLDIEGDAAIVGKAVGKDQDAGKATFVSLLGMDTAKARAHELVEQSCAALDPFGAEADTLRDVARYMISRDK</sequence>